<dbReference type="Gene3D" id="3.90.190.10">
    <property type="entry name" value="Protein tyrosine phosphatase superfamily"/>
    <property type="match status" value="1"/>
</dbReference>
<evidence type="ECO:0000313" key="3">
    <source>
        <dbReference type="EMBL" id="SDX40236.1"/>
    </source>
</evidence>
<dbReference type="Proteomes" id="UP000634647">
    <property type="component" value="Unassembled WGS sequence"/>
</dbReference>
<comment type="caution">
    <text evidence="2">The sequence shown here is derived from an EMBL/GenBank/DDBJ whole genome shotgun (WGS) entry which is preliminary data.</text>
</comment>
<proteinExistence type="predicted"/>
<sequence>MFKAMQQRLKAIENSLNSTDFTNLADPVVRRRARWQFLLLDHGFLRTFWTNLYPVAEGVWRSNQPDAKRVARYRAMGIRAILNLRGEGRLPFYLFESAAAREAGIEMVNLPLSARDLVPPERLIELEQAFRTIPRPFVMHCKSGADRAGFAAALYQMMIEGAPVEVAQKQLGLKFAHLKRSKTGVLDHFLRYYAREHRRTGITLMDWIRTGYDPEEVTRSFAQWRAGNWDPR</sequence>
<feature type="domain" description="DSP-PTPase phosphatase fused to NAD+ Kinase" evidence="1">
    <location>
        <begin position="59"/>
        <end position="172"/>
    </location>
</feature>
<dbReference type="Proteomes" id="UP000199541">
    <property type="component" value="Unassembled WGS sequence"/>
</dbReference>
<evidence type="ECO:0000313" key="2">
    <source>
        <dbReference type="EMBL" id="GHE04347.1"/>
    </source>
</evidence>
<reference evidence="2" key="3">
    <citation type="submission" date="2023-06" db="EMBL/GenBank/DDBJ databases">
        <authorList>
            <person name="Sun Q."/>
            <person name="Zhou Y."/>
        </authorList>
    </citation>
    <scope>NUCLEOTIDE SEQUENCE</scope>
    <source>
        <strain evidence="2">CGMCC 1.10859</strain>
    </source>
</reference>
<keyword evidence="4" id="KW-1185">Reference proteome</keyword>
<dbReference type="AlphaFoldDB" id="A0AAN4UTV4"/>
<evidence type="ECO:0000259" key="1">
    <source>
        <dbReference type="Pfam" id="PF22741"/>
    </source>
</evidence>
<organism evidence="2 5">
    <name type="scientific">Allgaiera indica</name>
    <dbReference type="NCBI Taxonomy" id="765699"/>
    <lineage>
        <taxon>Bacteria</taxon>
        <taxon>Pseudomonadati</taxon>
        <taxon>Pseudomonadota</taxon>
        <taxon>Alphaproteobacteria</taxon>
        <taxon>Rhodobacterales</taxon>
        <taxon>Paracoccaceae</taxon>
        <taxon>Allgaiera</taxon>
    </lineage>
</organism>
<dbReference type="RefSeq" id="WP_035837516.1">
    <property type="nucleotide sequence ID" value="NZ_BNAB01000016.1"/>
</dbReference>
<reference evidence="3 4" key="2">
    <citation type="submission" date="2016-10" db="EMBL/GenBank/DDBJ databases">
        <authorList>
            <person name="Varghese N."/>
            <person name="Submissions S."/>
        </authorList>
    </citation>
    <scope>NUCLEOTIDE SEQUENCE [LARGE SCALE GENOMIC DNA]</scope>
    <source>
        <strain evidence="3 4">DSM 24802</strain>
    </source>
</reference>
<protein>
    <submittedName>
        <fullName evidence="2 3">Phosphatase</fullName>
    </submittedName>
</protein>
<dbReference type="InterPro" id="IPR029021">
    <property type="entry name" value="Prot-tyrosine_phosphatase-like"/>
</dbReference>
<dbReference type="Pfam" id="PF22741">
    <property type="entry name" value="PTP-NADK"/>
    <property type="match status" value="1"/>
</dbReference>
<evidence type="ECO:0000313" key="4">
    <source>
        <dbReference type="Proteomes" id="UP000199541"/>
    </source>
</evidence>
<dbReference type="EMBL" id="FNOB01000015">
    <property type="protein sequence ID" value="SDX40236.1"/>
    <property type="molecule type" value="Genomic_DNA"/>
</dbReference>
<reference evidence="2" key="1">
    <citation type="journal article" date="2014" name="Int. J. Syst. Evol. Microbiol.">
        <title>Complete genome sequence of Corynebacterium casei LMG S-19264T (=DSM 44701T), isolated from a smear-ripened cheese.</title>
        <authorList>
            <consortium name="US DOE Joint Genome Institute (JGI-PGF)"/>
            <person name="Walter F."/>
            <person name="Albersmeier A."/>
            <person name="Kalinowski J."/>
            <person name="Ruckert C."/>
        </authorList>
    </citation>
    <scope>NUCLEOTIDE SEQUENCE</scope>
    <source>
        <strain evidence="2">CGMCC 1.10859</strain>
    </source>
</reference>
<dbReference type="SUPFAM" id="SSF52799">
    <property type="entry name" value="(Phosphotyrosine protein) phosphatases II"/>
    <property type="match status" value="1"/>
</dbReference>
<gene>
    <name evidence="2" type="ORF">GCM10008024_31230</name>
    <name evidence="3" type="ORF">SAMN05444006_11550</name>
</gene>
<dbReference type="EMBL" id="BNAB01000016">
    <property type="protein sequence ID" value="GHE04347.1"/>
    <property type="molecule type" value="Genomic_DNA"/>
</dbReference>
<name>A0AAN4UTV4_9RHOB</name>
<evidence type="ECO:0000313" key="5">
    <source>
        <dbReference type="Proteomes" id="UP000634647"/>
    </source>
</evidence>
<accession>A0AAN4UTV4</accession>
<dbReference type="InterPro" id="IPR055214">
    <property type="entry name" value="PTP-NADK"/>
</dbReference>